<evidence type="ECO:0000256" key="1">
    <source>
        <dbReference type="ARBA" id="ARBA00010641"/>
    </source>
</evidence>
<organism evidence="8 9">
    <name type="scientific">Fontibacillus panacisegetis</name>
    <dbReference type="NCBI Taxonomy" id="670482"/>
    <lineage>
        <taxon>Bacteria</taxon>
        <taxon>Bacillati</taxon>
        <taxon>Bacillota</taxon>
        <taxon>Bacilli</taxon>
        <taxon>Bacillales</taxon>
        <taxon>Paenibacillaceae</taxon>
        <taxon>Fontibacillus</taxon>
    </lineage>
</organism>
<evidence type="ECO:0000256" key="3">
    <source>
        <dbReference type="ARBA" id="ARBA00023082"/>
    </source>
</evidence>
<keyword evidence="5" id="KW-0804">Transcription</keyword>
<evidence type="ECO:0000313" key="9">
    <source>
        <dbReference type="Proteomes" id="UP000198972"/>
    </source>
</evidence>
<dbReference type="OrthoDB" id="2381154at2"/>
<evidence type="ECO:0000256" key="4">
    <source>
        <dbReference type="ARBA" id="ARBA00023125"/>
    </source>
</evidence>
<dbReference type="Gene3D" id="1.10.10.10">
    <property type="entry name" value="Winged helix-like DNA-binding domain superfamily/Winged helix DNA-binding domain"/>
    <property type="match status" value="1"/>
</dbReference>
<name>A0A1G7UJM0_9BACL</name>
<evidence type="ECO:0000259" key="7">
    <source>
        <dbReference type="Pfam" id="PF08281"/>
    </source>
</evidence>
<keyword evidence="4" id="KW-0238">DNA-binding</keyword>
<dbReference type="InterPro" id="IPR013324">
    <property type="entry name" value="RNA_pol_sigma_r3/r4-like"/>
</dbReference>
<accession>A0A1G7UJM0</accession>
<dbReference type="SUPFAM" id="SSF88946">
    <property type="entry name" value="Sigma2 domain of RNA polymerase sigma factors"/>
    <property type="match status" value="1"/>
</dbReference>
<keyword evidence="2" id="KW-0805">Transcription regulation</keyword>
<proteinExistence type="inferred from homology"/>
<feature type="domain" description="RNA polymerase sigma-70 region 2" evidence="6">
    <location>
        <begin position="17"/>
        <end position="86"/>
    </location>
</feature>
<evidence type="ECO:0000256" key="2">
    <source>
        <dbReference type="ARBA" id="ARBA00023015"/>
    </source>
</evidence>
<keyword evidence="9" id="KW-1185">Reference proteome</keyword>
<comment type="similarity">
    <text evidence="1">Belongs to the sigma-70 factor family. ECF subfamily.</text>
</comment>
<dbReference type="InterPro" id="IPR007627">
    <property type="entry name" value="RNA_pol_sigma70_r2"/>
</dbReference>
<sequence length="254" mass="28941">MNKLEINSRNTNFPDWVRSHQKALRKYCSALTGSSWEGEDLAQETWLKVWSVANRSSNKEGGMQLAKSYLYRTARNSWIDRSRKKSTRLTEQPLDDLPIPQQQSDYVTIWTALETLVSELGPNQRIALLLVDILKYTAAESAELLNTTEGAVKGALHRARMKLRKLADEHSGIIEERNDQSIPQNHSDTPIDNNVIYAYLEAFRQQNTAALIMLMNDARPTELVPILGKRSQLQQKEISSKPIESRFLQMAMVA</sequence>
<feature type="domain" description="RNA polymerase sigma factor 70 region 4 type 2" evidence="7">
    <location>
        <begin position="112"/>
        <end position="163"/>
    </location>
</feature>
<evidence type="ECO:0000259" key="6">
    <source>
        <dbReference type="Pfam" id="PF04542"/>
    </source>
</evidence>
<dbReference type="STRING" id="670482.SAMN04488542_14527"/>
<dbReference type="Gene3D" id="1.10.1740.10">
    <property type="match status" value="1"/>
</dbReference>
<dbReference type="NCBIfam" id="TIGR02937">
    <property type="entry name" value="sigma70-ECF"/>
    <property type="match status" value="1"/>
</dbReference>
<evidence type="ECO:0000313" key="8">
    <source>
        <dbReference type="EMBL" id="SDG46940.1"/>
    </source>
</evidence>
<dbReference type="Proteomes" id="UP000198972">
    <property type="component" value="Unassembled WGS sequence"/>
</dbReference>
<dbReference type="InterPro" id="IPR013249">
    <property type="entry name" value="RNA_pol_sigma70_r4_t2"/>
</dbReference>
<keyword evidence="3" id="KW-0731">Sigma factor</keyword>
<dbReference type="PANTHER" id="PTHR43133">
    <property type="entry name" value="RNA POLYMERASE ECF-TYPE SIGMA FACTO"/>
    <property type="match status" value="1"/>
</dbReference>
<dbReference type="EMBL" id="FNBG01000045">
    <property type="protein sequence ID" value="SDG46940.1"/>
    <property type="molecule type" value="Genomic_DNA"/>
</dbReference>
<dbReference type="InterPro" id="IPR014284">
    <property type="entry name" value="RNA_pol_sigma-70_dom"/>
</dbReference>
<dbReference type="InterPro" id="IPR013325">
    <property type="entry name" value="RNA_pol_sigma_r2"/>
</dbReference>
<gene>
    <name evidence="8" type="ORF">SAMN04488542_14527</name>
</gene>
<dbReference type="RefSeq" id="WP_091236194.1">
    <property type="nucleotide sequence ID" value="NZ_FNBG01000045.1"/>
</dbReference>
<dbReference type="GO" id="GO:0006352">
    <property type="term" value="P:DNA-templated transcription initiation"/>
    <property type="evidence" value="ECO:0007669"/>
    <property type="project" value="InterPro"/>
</dbReference>
<evidence type="ECO:0000256" key="5">
    <source>
        <dbReference type="ARBA" id="ARBA00023163"/>
    </source>
</evidence>
<dbReference type="PANTHER" id="PTHR43133:SF8">
    <property type="entry name" value="RNA POLYMERASE SIGMA FACTOR HI_1459-RELATED"/>
    <property type="match status" value="1"/>
</dbReference>
<dbReference type="InterPro" id="IPR039425">
    <property type="entry name" value="RNA_pol_sigma-70-like"/>
</dbReference>
<dbReference type="GO" id="GO:0016987">
    <property type="term" value="F:sigma factor activity"/>
    <property type="evidence" value="ECO:0007669"/>
    <property type="project" value="UniProtKB-KW"/>
</dbReference>
<dbReference type="GO" id="GO:0003677">
    <property type="term" value="F:DNA binding"/>
    <property type="evidence" value="ECO:0007669"/>
    <property type="project" value="UniProtKB-KW"/>
</dbReference>
<protein>
    <submittedName>
        <fullName evidence="8">RNA polymerase sigma-70 factor, ECF subfamily</fullName>
    </submittedName>
</protein>
<reference evidence="8 9" key="1">
    <citation type="submission" date="2016-10" db="EMBL/GenBank/DDBJ databases">
        <authorList>
            <person name="de Groot N.N."/>
        </authorList>
    </citation>
    <scope>NUCLEOTIDE SEQUENCE [LARGE SCALE GENOMIC DNA]</scope>
    <source>
        <strain evidence="8 9">DSM 28129</strain>
    </source>
</reference>
<dbReference type="InterPro" id="IPR036388">
    <property type="entry name" value="WH-like_DNA-bd_sf"/>
</dbReference>
<dbReference type="SUPFAM" id="SSF88659">
    <property type="entry name" value="Sigma3 and sigma4 domains of RNA polymerase sigma factors"/>
    <property type="match status" value="1"/>
</dbReference>
<dbReference type="Pfam" id="PF08281">
    <property type="entry name" value="Sigma70_r4_2"/>
    <property type="match status" value="1"/>
</dbReference>
<dbReference type="Pfam" id="PF04542">
    <property type="entry name" value="Sigma70_r2"/>
    <property type="match status" value="1"/>
</dbReference>
<dbReference type="AlphaFoldDB" id="A0A1G7UJM0"/>